<proteinExistence type="inferred from homology"/>
<dbReference type="FunFam" id="3.40.190.10:FF:000005">
    <property type="entry name" value="Porphobilinogen deaminase"/>
    <property type="match status" value="1"/>
</dbReference>
<dbReference type="PANTHER" id="PTHR11557">
    <property type="entry name" value="PORPHOBILINOGEN DEAMINASE"/>
    <property type="match status" value="1"/>
</dbReference>
<evidence type="ECO:0000256" key="1">
    <source>
        <dbReference type="ARBA" id="ARBA00001916"/>
    </source>
</evidence>
<comment type="pathway">
    <text evidence="2">Porphyrin-containing compound metabolism; protoporphyrin-IX biosynthesis; coproporphyrinogen-III from 5-aminolevulinate: step 2/4.</text>
</comment>
<evidence type="ECO:0000256" key="2">
    <source>
        <dbReference type="ARBA" id="ARBA00004735"/>
    </source>
</evidence>
<feature type="domain" description="Porphobilinogen deaminase C-terminal" evidence="9">
    <location>
        <begin position="109"/>
        <end position="165"/>
    </location>
</feature>
<evidence type="ECO:0000313" key="11">
    <source>
        <dbReference type="Proteomes" id="UP001381693"/>
    </source>
</evidence>
<dbReference type="InterPro" id="IPR022419">
    <property type="entry name" value="Porphobilin_deaminase_cofac_BS"/>
</dbReference>
<comment type="caution">
    <text evidence="10">The sequence shown here is derived from an EMBL/GenBank/DDBJ whole genome shotgun (WGS) entry which is preliminary data.</text>
</comment>
<evidence type="ECO:0000256" key="6">
    <source>
        <dbReference type="ARBA" id="ARBA00023244"/>
    </source>
</evidence>
<dbReference type="GO" id="GO:0005737">
    <property type="term" value="C:cytoplasm"/>
    <property type="evidence" value="ECO:0007669"/>
    <property type="project" value="TreeGrafter"/>
</dbReference>
<name>A0AAN9A7Z3_HALRR</name>
<evidence type="ECO:0000256" key="7">
    <source>
        <dbReference type="ARBA" id="ARBA00033064"/>
    </source>
</evidence>
<comment type="cofactor">
    <cofactor evidence="1">
        <name>dipyrromethane</name>
        <dbReference type="ChEBI" id="CHEBI:60342"/>
    </cofactor>
</comment>
<dbReference type="InterPro" id="IPR022418">
    <property type="entry name" value="Porphobilinogen_deaminase_C"/>
</dbReference>
<dbReference type="EMBL" id="JAXCGZ010008584">
    <property type="protein sequence ID" value="KAK7077544.1"/>
    <property type="molecule type" value="Genomic_DNA"/>
</dbReference>
<dbReference type="AlphaFoldDB" id="A0AAN9A7Z3"/>
<dbReference type="PROSITE" id="PS00533">
    <property type="entry name" value="PORPHOBILINOGEN_DEAM"/>
    <property type="match status" value="1"/>
</dbReference>
<evidence type="ECO:0000256" key="5">
    <source>
        <dbReference type="ARBA" id="ARBA00022679"/>
    </source>
</evidence>
<dbReference type="Pfam" id="PF01379">
    <property type="entry name" value="Porphobil_deam"/>
    <property type="match status" value="1"/>
</dbReference>
<evidence type="ECO:0000256" key="3">
    <source>
        <dbReference type="ARBA" id="ARBA00005638"/>
    </source>
</evidence>
<dbReference type="Gene3D" id="3.40.190.10">
    <property type="entry name" value="Periplasmic binding protein-like II"/>
    <property type="match status" value="1"/>
</dbReference>
<protein>
    <recommendedName>
        <fullName evidence="4">hydroxymethylbilane synthase</fullName>
        <ecNumber evidence="4">2.5.1.61</ecNumber>
    </recommendedName>
    <alternativeName>
        <fullName evidence="7">Hydroxymethylbilane synthase</fullName>
    </alternativeName>
</protein>
<dbReference type="Pfam" id="PF03900">
    <property type="entry name" value="Porphobil_deamC"/>
    <property type="match status" value="1"/>
</dbReference>
<feature type="domain" description="Porphobilinogen deaminase N-terminal" evidence="8">
    <location>
        <begin position="6"/>
        <end position="95"/>
    </location>
</feature>
<dbReference type="SUPFAM" id="SSF54782">
    <property type="entry name" value="Porphobilinogen deaminase (hydroxymethylbilane synthase), C-terminal domain"/>
    <property type="match status" value="1"/>
</dbReference>
<keyword evidence="11" id="KW-1185">Reference proteome</keyword>
<keyword evidence="5" id="KW-0808">Transferase</keyword>
<dbReference type="Proteomes" id="UP001381693">
    <property type="component" value="Unassembled WGS sequence"/>
</dbReference>
<evidence type="ECO:0000259" key="9">
    <source>
        <dbReference type="Pfam" id="PF03900"/>
    </source>
</evidence>
<evidence type="ECO:0000259" key="8">
    <source>
        <dbReference type="Pfam" id="PF01379"/>
    </source>
</evidence>
<comment type="similarity">
    <text evidence="3">Belongs to the HMBS family.</text>
</comment>
<evidence type="ECO:0000256" key="4">
    <source>
        <dbReference type="ARBA" id="ARBA00012655"/>
    </source>
</evidence>
<accession>A0AAN9A7Z3</accession>
<dbReference type="SUPFAM" id="SSF53850">
    <property type="entry name" value="Periplasmic binding protein-like II"/>
    <property type="match status" value="1"/>
</dbReference>
<dbReference type="InterPro" id="IPR036803">
    <property type="entry name" value="Porphobilinogen_deaminase_C_sf"/>
</dbReference>
<reference evidence="10 11" key="1">
    <citation type="submission" date="2023-11" db="EMBL/GenBank/DDBJ databases">
        <title>Halocaridina rubra genome assembly.</title>
        <authorList>
            <person name="Smith C."/>
        </authorList>
    </citation>
    <scope>NUCLEOTIDE SEQUENCE [LARGE SCALE GENOMIC DNA]</scope>
    <source>
        <strain evidence="10">EP-1</strain>
        <tissue evidence="10">Whole</tissue>
    </source>
</reference>
<keyword evidence="6" id="KW-0627">Porphyrin biosynthesis</keyword>
<dbReference type="EC" id="2.5.1.61" evidence="4"/>
<dbReference type="InterPro" id="IPR022417">
    <property type="entry name" value="Porphobilin_deaminase_N"/>
</dbReference>
<dbReference type="GO" id="GO:0006783">
    <property type="term" value="P:heme biosynthetic process"/>
    <property type="evidence" value="ECO:0007669"/>
    <property type="project" value="TreeGrafter"/>
</dbReference>
<dbReference type="PRINTS" id="PR00151">
    <property type="entry name" value="PORPHBDMNASE"/>
</dbReference>
<dbReference type="InterPro" id="IPR000860">
    <property type="entry name" value="HemC"/>
</dbReference>
<feature type="non-terminal residue" evidence="10">
    <location>
        <position position="1"/>
    </location>
</feature>
<dbReference type="GO" id="GO:0004418">
    <property type="term" value="F:hydroxymethylbilane synthase activity"/>
    <property type="evidence" value="ECO:0007669"/>
    <property type="project" value="UniProtKB-EC"/>
</dbReference>
<sequence>KNKNLFAGTSSLRRGAQLKRKYPELTFESVRGNLNTRFRKLDEADDYAALILAVAGVIRMGWKSRISQYLDDDICMYAVGQGALAVECREGDAVTLELLSALSHPPTVLAATAERAFMKTLEGGCSAPVAVHTKVCENENVVLKGGVWSLDGSEEIVGTLSVEENEDREVNSHFHEPQSKRSKLPLSTFSGIVPLQKHQEAMNKAYSLGITLAQELLKRGADKVLKEAKAASGTTT</sequence>
<organism evidence="10 11">
    <name type="scientific">Halocaridina rubra</name>
    <name type="common">Hawaiian red shrimp</name>
    <dbReference type="NCBI Taxonomy" id="373956"/>
    <lineage>
        <taxon>Eukaryota</taxon>
        <taxon>Metazoa</taxon>
        <taxon>Ecdysozoa</taxon>
        <taxon>Arthropoda</taxon>
        <taxon>Crustacea</taxon>
        <taxon>Multicrustacea</taxon>
        <taxon>Malacostraca</taxon>
        <taxon>Eumalacostraca</taxon>
        <taxon>Eucarida</taxon>
        <taxon>Decapoda</taxon>
        <taxon>Pleocyemata</taxon>
        <taxon>Caridea</taxon>
        <taxon>Atyoidea</taxon>
        <taxon>Atyidae</taxon>
        <taxon>Halocaridina</taxon>
    </lineage>
</organism>
<evidence type="ECO:0000313" key="10">
    <source>
        <dbReference type="EMBL" id="KAK7077544.1"/>
    </source>
</evidence>
<gene>
    <name evidence="10" type="ORF">SK128_028045</name>
</gene>
<dbReference type="PANTHER" id="PTHR11557:SF0">
    <property type="entry name" value="PORPHOBILINOGEN DEAMINASE"/>
    <property type="match status" value="1"/>
</dbReference>
<dbReference type="Gene3D" id="3.30.160.40">
    <property type="entry name" value="Porphobilinogen deaminase, C-terminal domain"/>
    <property type="match status" value="1"/>
</dbReference>